<feature type="transmembrane region" description="Helical" evidence="1">
    <location>
        <begin position="25"/>
        <end position="44"/>
    </location>
</feature>
<evidence type="ECO:0000313" key="2">
    <source>
        <dbReference type="EMBL" id="NKZ39146.1"/>
    </source>
</evidence>
<keyword evidence="1" id="KW-0472">Membrane</keyword>
<gene>
    <name evidence="2" type="ORF">HF690_09300</name>
</gene>
<reference evidence="2 3" key="1">
    <citation type="journal article" date="2017" name="Int. J. Syst. Evol. Microbiol.">
        <title>Oleiagrimonas citrea sp. nov., a marine bacterium isolated from tidal flat sediment and emended description of the genus Oleiagrimonas Fang et al. 2015 and Oleiagrimonas soli.</title>
        <authorList>
            <person name="Yang S.H."/>
            <person name="Seo H.S."/>
            <person name="Seong C.N."/>
            <person name="Kwon K.K."/>
        </authorList>
    </citation>
    <scope>NUCLEOTIDE SEQUENCE [LARGE SCALE GENOMIC DNA]</scope>
    <source>
        <strain evidence="2 3">MEBiC09124</strain>
    </source>
</reference>
<dbReference type="AlphaFoldDB" id="A0A846ZMD4"/>
<keyword evidence="1" id="KW-0812">Transmembrane</keyword>
<name>A0A846ZMD4_9GAMM</name>
<protein>
    <submittedName>
        <fullName evidence="2">Uncharacterized protein</fullName>
    </submittedName>
</protein>
<proteinExistence type="predicted"/>
<keyword evidence="3" id="KW-1185">Reference proteome</keyword>
<organism evidence="2 3">
    <name type="scientific">Oleiagrimonas citrea</name>
    <dbReference type="NCBI Taxonomy" id="1665687"/>
    <lineage>
        <taxon>Bacteria</taxon>
        <taxon>Pseudomonadati</taxon>
        <taxon>Pseudomonadota</taxon>
        <taxon>Gammaproteobacteria</taxon>
        <taxon>Lysobacterales</taxon>
        <taxon>Rhodanobacteraceae</taxon>
        <taxon>Oleiagrimonas</taxon>
    </lineage>
</organism>
<sequence>MWINPLTDSVEHANCFTLYGKGPGYFAMLAAVIGVPLLVLYALIRCIRTPMRRRKWLWIVFILFGVTSLSLNWTTGALHFNLLTIQLFGAGAQAQLYSPWILSVGLPVGAIVFLLKRRSLMRSEESSTTVQDEAAPDSEATAQ</sequence>
<evidence type="ECO:0000256" key="1">
    <source>
        <dbReference type="SAM" id="Phobius"/>
    </source>
</evidence>
<evidence type="ECO:0000313" key="3">
    <source>
        <dbReference type="Proteomes" id="UP000541636"/>
    </source>
</evidence>
<comment type="caution">
    <text evidence="2">The sequence shown here is derived from an EMBL/GenBank/DDBJ whole genome shotgun (WGS) entry which is preliminary data.</text>
</comment>
<dbReference type="EMBL" id="JAAZQD010000003">
    <property type="protein sequence ID" value="NKZ39146.1"/>
    <property type="molecule type" value="Genomic_DNA"/>
</dbReference>
<feature type="transmembrane region" description="Helical" evidence="1">
    <location>
        <begin position="56"/>
        <end position="76"/>
    </location>
</feature>
<keyword evidence="1" id="KW-1133">Transmembrane helix</keyword>
<feature type="transmembrane region" description="Helical" evidence="1">
    <location>
        <begin position="96"/>
        <end position="115"/>
    </location>
</feature>
<accession>A0A846ZMD4</accession>
<dbReference type="Proteomes" id="UP000541636">
    <property type="component" value="Unassembled WGS sequence"/>
</dbReference>